<feature type="domain" description="Transglutaminase-like" evidence="3">
    <location>
        <begin position="487"/>
        <end position="562"/>
    </location>
</feature>
<protein>
    <submittedName>
        <fullName evidence="4">Transglutaminase-like putative cysteine protease</fullName>
    </submittedName>
</protein>
<evidence type="ECO:0000256" key="1">
    <source>
        <dbReference type="SAM" id="MobiDB-lite"/>
    </source>
</evidence>
<feature type="transmembrane region" description="Helical" evidence="2">
    <location>
        <begin position="12"/>
        <end position="31"/>
    </location>
</feature>
<feature type="transmembrane region" description="Helical" evidence="2">
    <location>
        <begin position="43"/>
        <end position="61"/>
    </location>
</feature>
<keyword evidence="5" id="KW-1185">Reference proteome</keyword>
<gene>
    <name evidence="4" type="ORF">J2X07_003979</name>
</gene>
<dbReference type="InterPro" id="IPR038765">
    <property type="entry name" value="Papain-like_cys_pep_sf"/>
</dbReference>
<evidence type="ECO:0000259" key="3">
    <source>
        <dbReference type="SMART" id="SM00460"/>
    </source>
</evidence>
<feature type="transmembrane region" description="Helical" evidence="2">
    <location>
        <begin position="73"/>
        <end position="97"/>
    </location>
</feature>
<dbReference type="Proteomes" id="UP001258181">
    <property type="component" value="Unassembled WGS sequence"/>
</dbReference>
<dbReference type="InterPro" id="IPR002931">
    <property type="entry name" value="Transglutaminase-like"/>
</dbReference>
<accession>A0ABU1U668</accession>
<dbReference type="Pfam" id="PF13559">
    <property type="entry name" value="DUF4129"/>
    <property type="match status" value="1"/>
</dbReference>
<dbReference type="EMBL" id="JAVDWA010000014">
    <property type="protein sequence ID" value="MDR7074955.1"/>
    <property type="molecule type" value="Genomic_DNA"/>
</dbReference>
<feature type="transmembrane region" description="Helical" evidence="2">
    <location>
        <begin position="171"/>
        <end position="191"/>
    </location>
</feature>
<proteinExistence type="predicted"/>
<comment type="caution">
    <text evidence="4">The sequence shown here is derived from an EMBL/GenBank/DDBJ whole genome shotgun (WGS) entry which is preliminary data.</text>
</comment>
<feature type="transmembrane region" description="Helical" evidence="2">
    <location>
        <begin position="145"/>
        <end position="165"/>
    </location>
</feature>
<evidence type="ECO:0000256" key="2">
    <source>
        <dbReference type="SAM" id="Phobius"/>
    </source>
</evidence>
<keyword evidence="2" id="KW-1133">Transmembrane helix</keyword>
<name>A0ABU1U668_9BACL</name>
<dbReference type="SUPFAM" id="SSF54001">
    <property type="entry name" value="Cysteine proteinases"/>
    <property type="match status" value="1"/>
</dbReference>
<sequence length="736" mass="84852">MPQSNNTEQKQSTLHTLVLYSLGFLLLWEWLRPLKDLTTTDDIQIFVMYTLFLFIVTYFQLPFWISFPVKLGALFYALHSLYFFDVFLSFKWVPYLIDDIKFNLNLLSDQKWNEMTSLSRSLLFFVLLWLIGYLMHYWLIQTRRIFLFFLITVIYISLLDTFTVYDGKFAIIRTVFVGLLLTGILRMMKIIETEGFSLLKGKFPILWVAPLSGVIALSSALGYVAPKASPIWPDPVPFIKNMSDKGNEKDGPGGKGSVSKIGYGTDDSQLGGPFEFDYTPIFTSNDNGRHYWRIETKEFYTGKGWENKIPIQVISLDANQPSASQTNYTRIWEDGIEMEKKTATVKPMDGKEYPFLMIPGKLTKIVADPSTVFQFDGVSGKTLTFQEERAVKLSEYTMDYELPVLKEEQMKASTNQYPSYITDNYLQLPKTLPQRVKDLSSKITADQPTIYEKVKTVEEYFAKNGYGYNTIDVAVPKKNEDYVDQFLFVDKKGYCDNFSSTMIVMLRSIGIPARWVKGFTPGTFEGMTKDGKREYTVTNANAHSWVEVYFSGIGWVPFEPTRGFTNPVQPQDVKKSSTNAAAPVPKETKKPEKNLDEGTKSGSNGTKSVSLMKMMGYFLVGLLILLALTALFAFLFRKKWLRQYTIWRYKRKNGSDTFEEAFEKLLWLLHVYGIKRQPASTLREYALHVDRSLDSKDMKILARAYEGVQFGPNKRSDLWNDFHRELWENLIKRIRP</sequence>
<feature type="transmembrane region" description="Helical" evidence="2">
    <location>
        <begin position="614"/>
        <end position="636"/>
    </location>
</feature>
<dbReference type="Gene3D" id="3.10.620.30">
    <property type="match status" value="1"/>
</dbReference>
<dbReference type="SMART" id="SM00460">
    <property type="entry name" value="TGc"/>
    <property type="match status" value="1"/>
</dbReference>
<organism evidence="4 5">
    <name type="scientific">Fictibacillus barbaricus</name>
    <dbReference type="NCBI Taxonomy" id="182136"/>
    <lineage>
        <taxon>Bacteria</taxon>
        <taxon>Bacillati</taxon>
        <taxon>Bacillota</taxon>
        <taxon>Bacilli</taxon>
        <taxon>Bacillales</taxon>
        <taxon>Fictibacillaceae</taxon>
        <taxon>Fictibacillus</taxon>
    </lineage>
</organism>
<reference evidence="4 5" key="1">
    <citation type="submission" date="2023-07" db="EMBL/GenBank/DDBJ databases">
        <title>Sorghum-associated microbial communities from plants grown in Nebraska, USA.</title>
        <authorList>
            <person name="Schachtman D."/>
        </authorList>
    </citation>
    <scope>NUCLEOTIDE SEQUENCE [LARGE SCALE GENOMIC DNA]</scope>
    <source>
        <strain evidence="4 5">BE211</strain>
    </source>
</reference>
<feature type="region of interest" description="Disordered" evidence="1">
    <location>
        <begin position="567"/>
        <end position="604"/>
    </location>
</feature>
<dbReference type="PANTHER" id="PTHR42736">
    <property type="entry name" value="PROTEIN-GLUTAMINE GAMMA-GLUTAMYLTRANSFERASE"/>
    <property type="match status" value="1"/>
</dbReference>
<feature type="compositionally biased region" description="Basic and acidic residues" evidence="1">
    <location>
        <begin position="243"/>
        <end position="252"/>
    </location>
</feature>
<evidence type="ECO:0000313" key="4">
    <source>
        <dbReference type="EMBL" id="MDR7074955.1"/>
    </source>
</evidence>
<feature type="compositionally biased region" description="Basic and acidic residues" evidence="1">
    <location>
        <begin position="586"/>
        <end position="599"/>
    </location>
</feature>
<feature type="region of interest" description="Disordered" evidence="1">
    <location>
        <begin position="243"/>
        <end position="262"/>
    </location>
</feature>
<feature type="transmembrane region" description="Helical" evidence="2">
    <location>
        <begin position="203"/>
        <end position="225"/>
    </location>
</feature>
<evidence type="ECO:0000313" key="5">
    <source>
        <dbReference type="Proteomes" id="UP001258181"/>
    </source>
</evidence>
<dbReference type="PANTHER" id="PTHR42736:SF1">
    <property type="entry name" value="PROTEIN-GLUTAMINE GAMMA-GLUTAMYLTRANSFERASE"/>
    <property type="match status" value="1"/>
</dbReference>
<dbReference type="Pfam" id="PF01841">
    <property type="entry name" value="Transglut_core"/>
    <property type="match status" value="1"/>
</dbReference>
<keyword evidence="2" id="KW-0812">Transmembrane</keyword>
<dbReference type="InterPro" id="IPR025403">
    <property type="entry name" value="TgpA-like_C"/>
</dbReference>
<feature type="transmembrane region" description="Helical" evidence="2">
    <location>
        <begin position="117"/>
        <end position="138"/>
    </location>
</feature>
<dbReference type="InterPro" id="IPR052901">
    <property type="entry name" value="Bact_TGase-like"/>
</dbReference>
<keyword evidence="2" id="KW-0472">Membrane</keyword>
<dbReference type="RefSeq" id="WP_310262796.1">
    <property type="nucleotide sequence ID" value="NZ_JAVDWA010000014.1"/>
</dbReference>